<protein>
    <submittedName>
        <fullName evidence="1">Uncharacterized protein</fullName>
    </submittedName>
</protein>
<organism evidence="1 2">
    <name type="scientific">Candidatus Enterovibrio altilux</name>
    <dbReference type="NCBI Taxonomy" id="1927128"/>
    <lineage>
        <taxon>Bacteria</taxon>
        <taxon>Pseudomonadati</taxon>
        <taxon>Pseudomonadota</taxon>
        <taxon>Gammaproteobacteria</taxon>
        <taxon>Vibrionales</taxon>
        <taxon>Vibrionaceae</taxon>
        <taxon>Enterovibrio</taxon>
    </lineage>
</organism>
<proteinExistence type="predicted"/>
<dbReference type="EMBL" id="CP020660">
    <property type="protein sequence ID" value="ATF09328.1"/>
    <property type="molecule type" value="Genomic_DNA"/>
</dbReference>
<dbReference type="Proteomes" id="UP000218160">
    <property type="component" value="Chromosome 1"/>
</dbReference>
<accession>A0A291B8K1</accession>
<dbReference type="AlphaFoldDB" id="A0A291B8K1"/>
<name>A0A291B8K1_9GAMM</name>
<sequence>MPRLIYSDTVMELITADKDLSDVVIQLAQQAIAGKFD</sequence>
<gene>
    <name evidence="1" type="ORF">BTN50_0819</name>
</gene>
<evidence type="ECO:0000313" key="2">
    <source>
        <dbReference type="Proteomes" id="UP000218160"/>
    </source>
</evidence>
<reference evidence="2" key="1">
    <citation type="submission" date="2017-04" db="EMBL/GenBank/DDBJ databases">
        <title>Genome evolution of the luminous symbionts of deep sea anglerfish.</title>
        <authorList>
            <person name="Hendry T.A."/>
        </authorList>
    </citation>
    <scope>NUCLEOTIDE SEQUENCE [LARGE SCALE GENOMIC DNA]</scope>
</reference>
<keyword evidence="2" id="KW-1185">Reference proteome</keyword>
<evidence type="ECO:0000313" key="1">
    <source>
        <dbReference type="EMBL" id="ATF09328.1"/>
    </source>
</evidence>
<dbReference type="KEGG" id="elux:BTN50_0819"/>